<feature type="region of interest" description="Disordered" evidence="1">
    <location>
        <begin position="59"/>
        <end position="78"/>
    </location>
</feature>
<organism evidence="2 3">
    <name type="scientific">Rousettus aegyptiacus</name>
    <name type="common">Egyptian fruit bat</name>
    <name type="synonym">Pteropus aegyptiacus</name>
    <dbReference type="NCBI Taxonomy" id="9407"/>
    <lineage>
        <taxon>Eukaryota</taxon>
        <taxon>Metazoa</taxon>
        <taxon>Chordata</taxon>
        <taxon>Craniata</taxon>
        <taxon>Vertebrata</taxon>
        <taxon>Euteleostomi</taxon>
        <taxon>Mammalia</taxon>
        <taxon>Eutheria</taxon>
        <taxon>Laurasiatheria</taxon>
        <taxon>Chiroptera</taxon>
        <taxon>Yinpterochiroptera</taxon>
        <taxon>Pteropodoidea</taxon>
        <taxon>Pteropodidae</taxon>
        <taxon>Rousettinae</taxon>
        <taxon>Rousettus</taxon>
    </lineage>
</organism>
<evidence type="ECO:0000313" key="3">
    <source>
        <dbReference type="Proteomes" id="UP000593571"/>
    </source>
</evidence>
<comment type="caution">
    <text evidence="2">The sequence shown here is derived from an EMBL/GenBank/DDBJ whole genome shotgun (WGS) entry which is preliminary data.</text>
</comment>
<reference evidence="2 3" key="1">
    <citation type="journal article" date="2020" name="Nature">
        <title>Six reference-quality genomes reveal evolution of bat adaptations.</title>
        <authorList>
            <person name="Jebb D."/>
            <person name="Huang Z."/>
            <person name="Pippel M."/>
            <person name="Hughes G.M."/>
            <person name="Lavrichenko K."/>
            <person name="Devanna P."/>
            <person name="Winkler S."/>
            <person name="Jermiin L.S."/>
            <person name="Skirmuntt E.C."/>
            <person name="Katzourakis A."/>
            <person name="Burkitt-Gray L."/>
            <person name="Ray D.A."/>
            <person name="Sullivan K.A.M."/>
            <person name="Roscito J.G."/>
            <person name="Kirilenko B.M."/>
            <person name="Davalos L.M."/>
            <person name="Corthals A.P."/>
            <person name="Power M.L."/>
            <person name="Jones G."/>
            <person name="Ransome R.D."/>
            <person name="Dechmann D.K.N."/>
            <person name="Locatelli A.G."/>
            <person name="Puechmaille S.J."/>
            <person name="Fedrigo O."/>
            <person name="Jarvis E.D."/>
            <person name="Hiller M."/>
            <person name="Vernes S.C."/>
            <person name="Myers E.W."/>
            <person name="Teeling E.C."/>
        </authorList>
    </citation>
    <scope>NUCLEOTIDE SEQUENCE [LARGE SCALE GENOMIC DNA]</scope>
    <source>
        <strain evidence="2">MRouAeg1</strain>
        <tissue evidence="2">Muscle</tissue>
    </source>
</reference>
<evidence type="ECO:0000313" key="2">
    <source>
        <dbReference type="EMBL" id="KAF6424220.1"/>
    </source>
</evidence>
<feature type="region of interest" description="Disordered" evidence="1">
    <location>
        <begin position="1"/>
        <end position="30"/>
    </location>
</feature>
<keyword evidence="3" id="KW-1185">Reference proteome</keyword>
<name>A0A7J8DM83_ROUAE</name>
<evidence type="ECO:0000256" key="1">
    <source>
        <dbReference type="SAM" id="MobiDB-lite"/>
    </source>
</evidence>
<gene>
    <name evidence="2" type="ORF">HJG63_020663</name>
</gene>
<protein>
    <submittedName>
        <fullName evidence="2">WAP four-disulfide core domain 3</fullName>
    </submittedName>
</protein>
<accession>A0A7J8DM83</accession>
<dbReference type="AlphaFoldDB" id="A0A7J8DM83"/>
<dbReference type="Proteomes" id="UP000593571">
    <property type="component" value="Unassembled WGS sequence"/>
</dbReference>
<dbReference type="EMBL" id="JACASE010000012">
    <property type="protein sequence ID" value="KAF6424220.1"/>
    <property type="molecule type" value="Genomic_DNA"/>
</dbReference>
<feature type="compositionally biased region" description="Low complexity" evidence="1">
    <location>
        <begin position="9"/>
        <end position="21"/>
    </location>
</feature>
<sequence>MRTVRPGKSAASRAAAASASRPFGHPTWPRAPTGPAGLILNEVLPLRAPHNKLLSLATPPINGVTTKKKMKSPRRNPSSAGFMVQQAAALQRSPCQTLELTALAGLMSAQALLPLLLLCALLLQAHGGYHKKEKSVEVCEKRPSTNVCHNHCSFFQKCTKSDTICCSTYCGNVCMSLLSQNSLFTKRKTNPREVKRLAQDQRE</sequence>
<proteinExistence type="predicted"/>